<comment type="pathway">
    <text evidence="1">Lipid metabolism.</text>
</comment>
<protein>
    <submittedName>
        <fullName evidence="12">Ketoacyl-ACP synthase III</fullName>
    </submittedName>
</protein>
<dbReference type="Pfam" id="PF08545">
    <property type="entry name" value="ACP_syn_III"/>
    <property type="match status" value="1"/>
</dbReference>
<evidence type="ECO:0000256" key="3">
    <source>
        <dbReference type="ARBA" id="ARBA00022490"/>
    </source>
</evidence>
<gene>
    <name evidence="12" type="ORF">GPZ80_22345</name>
</gene>
<keyword evidence="6" id="KW-0276">Fatty acid metabolism</keyword>
<dbReference type="PANTHER" id="PTHR34069:SF2">
    <property type="entry name" value="BETA-KETOACYL-[ACYL-CARRIER-PROTEIN] SYNTHASE III"/>
    <property type="match status" value="1"/>
</dbReference>
<feature type="domain" description="Beta-ketoacyl-[acyl-carrier-protein] synthase III N-terminal" evidence="11">
    <location>
        <begin position="148"/>
        <end position="225"/>
    </location>
</feature>
<comment type="caution">
    <text evidence="12">The sequence shown here is derived from an EMBL/GenBank/DDBJ whole genome shotgun (WGS) entry which is preliminary data.</text>
</comment>
<evidence type="ECO:0000313" key="13">
    <source>
        <dbReference type="Proteomes" id="UP000734823"/>
    </source>
</evidence>
<evidence type="ECO:0000256" key="9">
    <source>
        <dbReference type="ARBA" id="ARBA00023315"/>
    </source>
</evidence>
<name>A0ABR7LB16_9PSEU</name>
<dbReference type="NCBIfam" id="NF006829">
    <property type="entry name" value="PRK09352.1"/>
    <property type="match status" value="1"/>
</dbReference>
<evidence type="ECO:0000256" key="5">
    <source>
        <dbReference type="ARBA" id="ARBA00022679"/>
    </source>
</evidence>
<dbReference type="Proteomes" id="UP000734823">
    <property type="component" value="Unassembled WGS sequence"/>
</dbReference>
<dbReference type="Gene3D" id="3.40.47.10">
    <property type="match status" value="2"/>
</dbReference>
<sequence>MPVWNARSPFSVRIRSQLKCYSSVVVQSDEVAVIALRDQDRTTGARLIGVGSYRPTAAVPSDVIAARFGRTGEWIRERTGIVSRRFAGDEETVEGMAVAAGLEALTASGLTAADVDLVIVATCSHPAPIPSIASGVAVRLGALTAAAFDLNAACSGFCYSLAVAADAVRSGSARHVLVIGTEKMTSLVDQTDLGTSIIFGDGAGAVVVGASADPGIGPIVWGSDGSAADLIHIPEGGLMHMEGQAVFRWATTEIHPIAVQACDRAGVRPEDLAAIVPHQANLRIVEALARKIGAPDAVVARDVVDHGNTSAASIPMAMERMIREGQVDPDGLALLVGFGAGLTYAAQVVRFPKISEKVPVNA</sequence>
<dbReference type="InterPro" id="IPR016039">
    <property type="entry name" value="Thiolase-like"/>
</dbReference>
<keyword evidence="4" id="KW-0444">Lipid biosynthesis</keyword>
<dbReference type="InterPro" id="IPR013747">
    <property type="entry name" value="ACP_syn_III_C"/>
</dbReference>
<dbReference type="SUPFAM" id="SSF53901">
    <property type="entry name" value="Thiolase-like"/>
    <property type="match status" value="1"/>
</dbReference>
<comment type="similarity">
    <text evidence="2">Belongs to the thiolase-like superfamily. FabH family.</text>
</comment>
<evidence type="ECO:0000259" key="11">
    <source>
        <dbReference type="Pfam" id="PF08545"/>
    </source>
</evidence>
<keyword evidence="8" id="KW-0275">Fatty acid biosynthesis</keyword>
<evidence type="ECO:0000256" key="4">
    <source>
        <dbReference type="ARBA" id="ARBA00022516"/>
    </source>
</evidence>
<dbReference type="Pfam" id="PF08541">
    <property type="entry name" value="ACP_syn_III_C"/>
    <property type="match status" value="1"/>
</dbReference>
<evidence type="ECO:0000256" key="7">
    <source>
        <dbReference type="ARBA" id="ARBA00023098"/>
    </source>
</evidence>
<accession>A0ABR7LB16</accession>
<evidence type="ECO:0000259" key="10">
    <source>
        <dbReference type="Pfam" id="PF08541"/>
    </source>
</evidence>
<dbReference type="InterPro" id="IPR004655">
    <property type="entry name" value="FabH"/>
</dbReference>
<feature type="domain" description="Beta-ketoacyl-[acyl-carrier-protein] synthase III C-terminal" evidence="10">
    <location>
        <begin position="262"/>
        <end position="350"/>
    </location>
</feature>
<keyword evidence="3" id="KW-0963">Cytoplasm</keyword>
<dbReference type="NCBIfam" id="TIGR00747">
    <property type="entry name" value="fabH"/>
    <property type="match status" value="1"/>
</dbReference>
<evidence type="ECO:0000256" key="2">
    <source>
        <dbReference type="ARBA" id="ARBA00008642"/>
    </source>
</evidence>
<reference evidence="12 13" key="1">
    <citation type="submission" date="2020-06" db="EMBL/GenBank/DDBJ databases">
        <title>Actinokineospora xiongansis sp. nov., isolated from soil of Baiyangdian.</title>
        <authorList>
            <person name="Zhang X."/>
        </authorList>
    </citation>
    <scope>NUCLEOTIDE SEQUENCE [LARGE SCALE GENOMIC DNA]</scope>
    <source>
        <strain evidence="12 13">HBU206404</strain>
    </source>
</reference>
<keyword evidence="13" id="KW-1185">Reference proteome</keyword>
<evidence type="ECO:0000256" key="8">
    <source>
        <dbReference type="ARBA" id="ARBA00023160"/>
    </source>
</evidence>
<dbReference type="InterPro" id="IPR013751">
    <property type="entry name" value="ACP_syn_III_N"/>
</dbReference>
<organism evidence="12 13">
    <name type="scientific">Actinokineospora xionganensis</name>
    <dbReference type="NCBI Taxonomy" id="2684470"/>
    <lineage>
        <taxon>Bacteria</taxon>
        <taxon>Bacillati</taxon>
        <taxon>Actinomycetota</taxon>
        <taxon>Actinomycetes</taxon>
        <taxon>Pseudonocardiales</taxon>
        <taxon>Pseudonocardiaceae</taxon>
        <taxon>Actinokineospora</taxon>
    </lineage>
</organism>
<dbReference type="EMBL" id="JABVED010000013">
    <property type="protein sequence ID" value="MBC6449905.1"/>
    <property type="molecule type" value="Genomic_DNA"/>
</dbReference>
<keyword evidence="7" id="KW-0443">Lipid metabolism</keyword>
<keyword evidence="9" id="KW-0012">Acyltransferase</keyword>
<dbReference type="CDD" id="cd00830">
    <property type="entry name" value="KAS_III"/>
    <property type="match status" value="1"/>
</dbReference>
<proteinExistence type="inferred from homology"/>
<evidence type="ECO:0000256" key="6">
    <source>
        <dbReference type="ARBA" id="ARBA00022832"/>
    </source>
</evidence>
<evidence type="ECO:0000313" key="12">
    <source>
        <dbReference type="EMBL" id="MBC6449905.1"/>
    </source>
</evidence>
<dbReference type="PANTHER" id="PTHR34069">
    <property type="entry name" value="3-OXOACYL-[ACYL-CARRIER-PROTEIN] SYNTHASE 3"/>
    <property type="match status" value="1"/>
</dbReference>
<evidence type="ECO:0000256" key="1">
    <source>
        <dbReference type="ARBA" id="ARBA00005189"/>
    </source>
</evidence>
<keyword evidence="5" id="KW-0808">Transferase</keyword>